<dbReference type="InterPro" id="IPR027947">
    <property type="entry name" value="TMEM240"/>
</dbReference>
<sequence>MNGFLDRFHNFILTFVRGVDGICACTCGRNQDYHVLPYYEAHTMVNSRDHYYITKQELDVLVGLLMGLCISHFLIWLHHVHWTSWSWIQAFVNFRDSFRRSCATISQAMQTTRSDKVLPDLNGHRNMEDKNVHQNHKILTGHKG</sequence>
<dbReference type="AlphaFoldDB" id="A0A673C1P9"/>
<accession>A0A673C1P9</accession>
<dbReference type="PANTHER" id="PTHR28666:SF1">
    <property type="entry name" value="TRANSMEMBRANE PROTEIN 240"/>
    <property type="match status" value="1"/>
</dbReference>
<reference evidence="2" key="1">
    <citation type="submission" date="2019-06" db="EMBL/GenBank/DDBJ databases">
        <authorList>
            <consortium name="Wellcome Sanger Institute Data Sharing"/>
        </authorList>
    </citation>
    <scope>NUCLEOTIDE SEQUENCE [LARGE SCALE GENOMIC DNA]</scope>
</reference>
<proteinExistence type="predicted"/>
<keyword evidence="1" id="KW-0812">Transmembrane</keyword>
<evidence type="ECO:0000256" key="1">
    <source>
        <dbReference type="SAM" id="Phobius"/>
    </source>
</evidence>
<reference evidence="2" key="2">
    <citation type="submission" date="2025-08" db="UniProtKB">
        <authorList>
            <consortium name="Ensembl"/>
        </authorList>
    </citation>
    <scope>IDENTIFICATION</scope>
</reference>
<dbReference type="Ensembl" id="ENSSORT00005050364.1">
    <property type="protein sequence ID" value="ENSSORP00005049166.1"/>
    <property type="gene ID" value="ENSSORG00005022343.1"/>
</dbReference>
<feature type="transmembrane region" description="Helical" evidence="1">
    <location>
        <begin position="58"/>
        <end position="77"/>
    </location>
</feature>
<keyword evidence="1" id="KW-0472">Membrane</keyword>
<gene>
    <name evidence="2" type="primary">tmem240b</name>
</gene>
<organism evidence="2 3">
    <name type="scientific">Sphaeramia orbicularis</name>
    <name type="common">orbiculate cardinalfish</name>
    <dbReference type="NCBI Taxonomy" id="375764"/>
    <lineage>
        <taxon>Eukaryota</taxon>
        <taxon>Metazoa</taxon>
        <taxon>Chordata</taxon>
        <taxon>Craniata</taxon>
        <taxon>Vertebrata</taxon>
        <taxon>Euteleostomi</taxon>
        <taxon>Actinopterygii</taxon>
        <taxon>Neopterygii</taxon>
        <taxon>Teleostei</taxon>
        <taxon>Neoteleostei</taxon>
        <taxon>Acanthomorphata</taxon>
        <taxon>Gobiaria</taxon>
        <taxon>Kurtiformes</taxon>
        <taxon>Apogonoidei</taxon>
        <taxon>Apogonidae</taxon>
        <taxon>Apogoninae</taxon>
        <taxon>Sphaeramia</taxon>
    </lineage>
</organism>
<name>A0A673C1P9_9TELE</name>
<keyword evidence="3" id="KW-1185">Reference proteome</keyword>
<dbReference type="Proteomes" id="UP000472271">
    <property type="component" value="Chromosome 5"/>
</dbReference>
<dbReference type="InParanoid" id="A0A673C1P9"/>
<evidence type="ECO:0008006" key="4">
    <source>
        <dbReference type="Google" id="ProtNLM"/>
    </source>
</evidence>
<protein>
    <recommendedName>
        <fullName evidence="4">Transmembrane protein 240b</fullName>
    </recommendedName>
</protein>
<evidence type="ECO:0000313" key="3">
    <source>
        <dbReference type="Proteomes" id="UP000472271"/>
    </source>
</evidence>
<dbReference type="PANTHER" id="PTHR28666">
    <property type="entry name" value="TRANSMEMBRANE PROTEIN 240"/>
    <property type="match status" value="1"/>
</dbReference>
<keyword evidence="1" id="KW-1133">Transmembrane helix</keyword>
<dbReference type="Pfam" id="PF15207">
    <property type="entry name" value="TMEM240"/>
    <property type="match status" value="1"/>
</dbReference>
<reference evidence="2" key="3">
    <citation type="submission" date="2025-09" db="UniProtKB">
        <authorList>
            <consortium name="Ensembl"/>
        </authorList>
    </citation>
    <scope>IDENTIFICATION</scope>
</reference>
<evidence type="ECO:0000313" key="2">
    <source>
        <dbReference type="Ensembl" id="ENSSORP00005049166.1"/>
    </source>
</evidence>